<accession>D6RPD2</accession>
<dbReference type="HOGENOM" id="CLU_771631_0_0_1"/>
<comment type="caution">
    <text evidence="2">The sequence shown here is derived from an EMBL/GenBank/DDBJ whole genome shotgun (WGS) entry which is preliminary data.</text>
</comment>
<reference evidence="2 3" key="1">
    <citation type="journal article" date="2010" name="Proc. Natl. Acad. Sci. U.S.A.">
        <title>Insights into evolution of multicellular fungi from the assembled chromosomes of the mushroom Coprinopsis cinerea (Coprinus cinereus).</title>
        <authorList>
            <person name="Stajich J.E."/>
            <person name="Wilke S.K."/>
            <person name="Ahren D."/>
            <person name="Au C.H."/>
            <person name="Birren B.W."/>
            <person name="Borodovsky M."/>
            <person name="Burns C."/>
            <person name="Canback B."/>
            <person name="Casselton L.A."/>
            <person name="Cheng C.K."/>
            <person name="Deng J."/>
            <person name="Dietrich F.S."/>
            <person name="Fargo D.C."/>
            <person name="Farman M.L."/>
            <person name="Gathman A.C."/>
            <person name="Goldberg J."/>
            <person name="Guigo R."/>
            <person name="Hoegger P.J."/>
            <person name="Hooker J.B."/>
            <person name="Huggins A."/>
            <person name="James T.Y."/>
            <person name="Kamada T."/>
            <person name="Kilaru S."/>
            <person name="Kodira C."/>
            <person name="Kues U."/>
            <person name="Kupfer D."/>
            <person name="Kwan H.S."/>
            <person name="Lomsadze A."/>
            <person name="Li W."/>
            <person name="Lilly W.W."/>
            <person name="Ma L.J."/>
            <person name="Mackey A.J."/>
            <person name="Manning G."/>
            <person name="Martin F."/>
            <person name="Muraguchi H."/>
            <person name="Natvig D.O."/>
            <person name="Palmerini H."/>
            <person name="Ramesh M.A."/>
            <person name="Rehmeyer C.J."/>
            <person name="Roe B.A."/>
            <person name="Shenoy N."/>
            <person name="Stanke M."/>
            <person name="Ter-Hovhannisyan V."/>
            <person name="Tunlid A."/>
            <person name="Velagapudi R."/>
            <person name="Vision T.J."/>
            <person name="Zeng Q."/>
            <person name="Zolan M.E."/>
            <person name="Pukkila P.J."/>
        </authorList>
    </citation>
    <scope>NUCLEOTIDE SEQUENCE [LARGE SCALE GENOMIC DNA]</scope>
    <source>
        <strain evidence="3">Okayama-7 / 130 / ATCC MYA-4618 / FGSC 9003</strain>
    </source>
</reference>
<sequence>MPQDFTLLVDDQDPQINYICPSLKQQLLAGSYSNSTWTTIKESSCRKGWFEYSFFGTGIRIRVPTSGKAESAAVLLDNELFKPDENGVFEALDLKDGQHNFTYGIGEVSTTPVFDYLTVAAGPSTPLNGRTLIADDTDESINYIGSWTTESPRPLTFDYSTALYRDTAHWSSTIGDTVEFQFTGSSVAVYGLAANITSGNITASYTLDGVTTTQGIPRGTFDSVPMTEFFRAELQPGAHTLIVNLTEIASSQAFGIDFIAYNSSVDSIRSLPGFDLAAGNAATKSESDRAGSSNSQKYAILGGVLGAVGFLLLMGLAFFIFKRRQSKQALRLASSNSSYDDIAGVEKPPQTYNNTLPQA</sequence>
<dbReference type="GeneID" id="9379611"/>
<keyword evidence="1" id="KW-1133">Transmembrane helix</keyword>
<dbReference type="RefSeq" id="XP_002910694.1">
    <property type="nucleotide sequence ID" value="XM_002910648.1"/>
</dbReference>
<dbReference type="OrthoDB" id="2901006at2759"/>
<organism evidence="2 3">
    <name type="scientific">Coprinopsis cinerea (strain Okayama-7 / 130 / ATCC MYA-4618 / FGSC 9003)</name>
    <name type="common">Inky cap fungus</name>
    <name type="synonym">Hormographiella aspergillata</name>
    <dbReference type="NCBI Taxonomy" id="240176"/>
    <lineage>
        <taxon>Eukaryota</taxon>
        <taxon>Fungi</taxon>
        <taxon>Dikarya</taxon>
        <taxon>Basidiomycota</taxon>
        <taxon>Agaricomycotina</taxon>
        <taxon>Agaricomycetes</taxon>
        <taxon>Agaricomycetidae</taxon>
        <taxon>Agaricales</taxon>
        <taxon>Agaricineae</taxon>
        <taxon>Psathyrellaceae</taxon>
        <taxon>Coprinopsis</taxon>
    </lineage>
</organism>
<evidence type="ECO:0000313" key="3">
    <source>
        <dbReference type="Proteomes" id="UP000001861"/>
    </source>
</evidence>
<dbReference type="CDD" id="cd12087">
    <property type="entry name" value="TM_EGFR-like"/>
    <property type="match status" value="1"/>
</dbReference>
<dbReference type="Proteomes" id="UP000001861">
    <property type="component" value="Unassembled WGS sequence"/>
</dbReference>
<evidence type="ECO:0000313" key="2">
    <source>
        <dbReference type="EMBL" id="EFI27200.1"/>
    </source>
</evidence>
<dbReference type="Gene3D" id="1.20.5.510">
    <property type="entry name" value="Single helix bin"/>
    <property type="match status" value="1"/>
</dbReference>
<gene>
    <name evidence="2" type="ORF">CC1G_15025</name>
</gene>
<keyword evidence="3" id="KW-1185">Reference proteome</keyword>
<dbReference type="InParanoid" id="D6RPD2"/>
<evidence type="ECO:0000256" key="1">
    <source>
        <dbReference type="SAM" id="Phobius"/>
    </source>
</evidence>
<dbReference type="eggNOG" id="ENOG502RBKH">
    <property type="taxonomic scope" value="Eukaryota"/>
</dbReference>
<dbReference type="Gene3D" id="2.60.120.260">
    <property type="entry name" value="Galactose-binding domain-like"/>
    <property type="match status" value="1"/>
</dbReference>
<dbReference type="OMA" id="YLCASTH"/>
<dbReference type="KEGG" id="cci:CC1G_15025"/>
<name>D6RPD2_COPC7</name>
<keyword evidence="1" id="KW-0472">Membrane</keyword>
<dbReference type="AlphaFoldDB" id="D6RPD2"/>
<keyword evidence="1" id="KW-0812">Transmembrane</keyword>
<dbReference type="VEuPathDB" id="FungiDB:CC1G_15025"/>
<dbReference type="EMBL" id="AACS02000008">
    <property type="protein sequence ID" value="EFI27200.1"/>
    <property type="molecule type" value="Genomic_DNA"/>
</dbReference>
<protein>
    <submittedName>
        <fullName evidence="2">Uncharacterized protein</fullName>
    </submittedName>
</protein>
<proteinExistence type="predicted"/>
<feature type="transmembrane region" description="Helical" evidence="1">
    <location>
        <begin position="298"/>
        <end position="321"/>
    </location>
</feature>